<proteinExistence type="predicted"/>
<feature type="domain" description="OmpR/PhoB-type" evidence="11">
    <location>
        <begin position="126"/>
        <end position="225"/>
    </location>
</feature>
<feature type="domain" description="Response regulatory" evidence="10">
    <location>
        <begin position="3"/>
        <end position="116"/>
    </location>
</feature>
<dbReference type="Gene3D" id="3.40.50.2300">
    <property type="match status" value="1"/>
</dbReference>
<dbReference type="RefSeq" id="WP_080062623.1">
    <property type="nucleotide sequence ID" value="NZ_MZGX01000001.1"/>
</dbReference>
<evidence type="ECO:0000259" key="10">
    <source>
        <dbReference type="PROSITE" id="PS50110"/>
    </source>
</evidence>
<evidence type="ECO:0000259" key="11">
    <source>
        <dbReference type="PROSITE" id="PS51755"/>
    </source>
</evidence>
<dbReference type="PROSITE" id="PS50110">
    <property type="entry name" value="RESPONSE_REGULATORY"/>
    <property type="match status" value="1"/>
</dbReference>
<accession>A0A1V4SR15</accession>
<evidence type="ECO:0000313" key="13">
    <source>
        <dbReference type="Proteomes" id="UP000191554"/>
    </source>
</evidence>
<dbReference type="Proteomes" id="UP000191554">
    <property type="component" value="Unassembled WGS sequence"/>
</dbReference>
<dbReference type="Pfam" id="PF00486">
    <property type="entry name" value="Trans_reg_C"/>
    <property type="match status" value="1"/>
</dbReference>
<dbReference type="InterPro" id="IPR011006">
    <property type="entry name" value="CheY-like_superfamily"/>
</dbReference>
<dbReference type="OrthoDB" id="9790442at2"/>
<dbReference type="SMART" id="SM00862">
    <property type="entry name" value="Trans_reg_C"/>
    <property type="match status" value="1"/>
</dbReference>
<evidence type="ECO:0000256" key="9">
    <source>
        <dbReference type="PROSITE-ProRule" id="PRU01091"/>
    </source>
</evidence>
<gene>
    <name evidence="12" type="primary">regX3_1</name>
    <name evidence="12" type="ORF">CLHUN_01180</name>
</gene>
<dbReference type="GO" id="GO:0000156">
    <property type="term" value="F:phosphorelay response regulator activity"/>
    <property type="evidence" value="ECO:0007669"/>
    <property type="project" value="TreeGrafter"/>
</dbReference>
<evidence type="ECO:0000256" key="7">
    <source>
        <dbReference type="ARBA" id="ARBA00024867"/>
    </source>
</evidence>
<dbReference type="CDD" id="cd00383">
    <property type="entry name" value="trans_reg_C"/>
    <property type="match status" value="1"/>
</dbReference>
<reference evidence="12 13" key="1">
    <citation type="submission" date="2017-03" db="EMBL/GenBank/DDBJ databases">
        <title>Genome sequence of Clostridium hungatei DSM 14427.</title>
        <authorList>
            <person name="Poehlein A."/>
            <person name="Daniel R."/>
        </authorList>
    </citation>
    <scope>NUCLEOTIDE SEQUENCE [LARGE SCALE GENOMIC DNA]</scope>
    <source>
        <strain evidence="12 13">DSM 14427</strain>
    </source>
</reference>
<dbReference type="InterPro" id="IPR036388">
    <property type="entry name" value="WH-like_DNA-bd_sf"/>
</dbReference>
<evidence type="ECO:0000313" key="12">
    <source>
        <dbReference type="EMBL" id="OPX46302.1"/>
    </source>
</evidence>
<evidence type="ECO:0000256" key="1">
    <source>
        <dbReference type="ARBA" id="ARBA00018672"/>
    </source>
</evidence>
<dbReference type="InterPro" id="IPR001789">
    <property type="entry name" value="Sig_transdc_resp-reg_receiver"/>
</dbReference>
<dbReference type="SUPFAM" id="SSF52172">
    <property type="entry name" value="CheY-like"/>
    <property type="match status" value="1"/>
</dbReference>
<evidence type="ECO:0000256" key="6">
    <source>
        <dbReference type="ARBA" id="ARBA00023163"/>
    </source>
</evidence>
<dbReference type="GO" id="GO:0005829">
    <property type="term" value="C:cytosol"/>
    <property type="evidence" value="ECO:0007669"/>
    <property type="project" value="TreeGrafter"/>
</dbReference>
<feature type="DNA-binding region" description="OmpR/PhoB-type" evidence="9">
    <location>
        <begin position="126"/>
        <end position="225"/>
    </location>
</feature>
<evidence type="ECO:0000256" key="2">
    <source>
        <dbReference type="ARBA" id="ARBA00022553"/>
    </source>
</evidence>
<dbReference type="CDD" id="cd17574">
    <property type="entry name" value="REC_OmpR"/>
    <property type="match status" value="1"/>
</dbReference>
<keyword evidence="2 8" id="KW-0597">Phosphoprotein</keyword>
<dbReference type="InterPro" id="IPR001867">
    <property type="entry name" value="OmpR/PhoB-type_DNA-bd"/>
</dbReference>
<sequence>MVDLLIIEDNPELGTILCDFLARDGYSLYLAKSGEEGMEFIRENTVRLVLLDVMLPGMDGFGVCQLIRAQGNIPIIIISARVDKRDKIAGLELGADDYVEKPFDIDVLSAKIAAQIRRNYEFKDKSRVLSDGDITIDLNATAVYFRNKPLVMTVKEYELMLLFLNNKGKTLRKEWLFDKVWGTDSFSEPSTLTVHINKLREKIEATPKNPKKIITVWGVGYKYEAL</sequence>
<dbReference type="PANTHER" id="PTHR48111:SF2">
    <property type="entry name" value="RESPONSE REGULATOR SAER"/>
    <property type="match status" value="1"/>
</dbReference>
<dbReference type="EMBL" id="MZGX01000001">
    <property type="protein sequence ID" value="OPX46302.1"/>
    <property type="molecule type" value="Genomic_DNA"/>
</dbReference>
<comment type="caution">
    <text evidence="12">The sequence shown here is derived from an EMBL/GenBank/DDBJ whole genome shotgun (WGS) entry which is preliminary data.</text>
</comment>
<organism evidence="12 13">
    <name type="scientific">Ruminiclostridium hungatei</name>
    <name type="common">Clostridium hungatei</name>
    <dbReference type="NCBI Taxonomy" id="48256"/>
    <lineage>
        <taxon>Bacteria</taxon>
        <taxon>Bacillati</taxon>
        <taxon>Bacillota</taxon>
        <taxon>Clostridia</taxon>
        <taxon>Eubacteriales</taxon>
        <taxon>Oscillospiraceae</taxon>
        <taxon>Ruminiclostridium</taxon>
    </lineage>
</organism>
<dbReference type="AlphaFoldDB" id="A0A1V4SR15"/>
<dbReference type="GO" id="GO:0000976">
    <property type="term" value="F:transcription cis-regulatory region binding"/>
    <property type="evidence" value="ECO:0007669"/>
    <property type="project" value="TreeGrafter"/>
</dbReference>
<keyword evidence="6" id="KW-0804">Transcription</keyword>
<feature type="modified residue" description="4-aspartylphosphate" evidence="8">
    <location>
        <position position="52"/>
    </location>
</feature>
<comment type="function">
    <text evidence="7">May play the central regulatory role in sporulation. It may be an element of the effector pathway responsible for the activation of sporulation genes in response to nutritional stress. Spo0A may act in concert with spo0H (a sigma factor) to control the expression of some genes that are critical to the sporulation process.</text>
</comment>
<keyword evidence="3" id="KW-0902">Two-component regulatory system</keyword>
<dbReference type="PANTHER" id="PTHR48111">
    <property type="entry name" value="REGULATOR OF RPOS"/>
    <property type="match status" value="1"/>
</dbReference>
<keyword evidence="13" id="KW-1185">Reference proteome</keyword>
<dbReference type="Gene3D" id="6.10.250.690">
    <property type="match status" value="1"/>
</dbReference>
<name>A0A1V4SR15_RUMHU</name>
<dbReference type="Pfam" id="PF00072">
    <property type="entry name" value="Response_reg"/>
    <property type="match status" value="1"/>
</dbReference>
<dbReference type="Gene3D" id="1.10.10.10">
    <property type="entry name" value="Winged helix-like DNA-binding domain superfamily/Winged helix DNA-binding domain"/>
    <property type="match status" value="1"/>
</dbReference>
<dbReference type="FunFam" id="1.10.10.10:FF:000018">
    <property type="entry name" value="DNA-binding response regulator ResD"/>
    <property type="match status" value="1"/>
</dbReference>
<dbReference type="STRING" id="48256.CLHUN_01180"/>
<evidence type="ECO:0000256" key="4">
    <source>
        <dbReference type="ARBA" id="ARBA00023015"/>
    </source>
</evidence>
<evidence type="ECO:0000256" key="3">
    <source>
        <dbReference type="ARBA" id="ARBA00023012"/>
    </source>
</evidence>
<evidence type="ECO:0000256" key="8">
    <source>
        <dbReference type="PROSITE-ProRule" id="PRU00169"/>
    </source>
</evidence>
<dbReference type="GO" id="GO:0032993">
    <property type="term" value="C:protein-DNA complex"/>
    <property type="evidence" value="ECO:0007669"/>
    <property type="project" value="TreeGrafter"/>
</dbReference>
<dbReference type="GO" id="GO:0006355">
    <property type="term" value="P:regulation of DNA-templated transcription"/>
    <property type="evidence" value="ECO:0007669"/>
    <property type="project" value="InterPro"/>
</dbReference>
<dbReference type="InterPro" id="IPR039420">
    <property type="entry name" value="WalR-like"/>
</dbReference>
<protein>
    <recommendedName>
        <fullName evidence="1">Stage 0 sporulation protein A homolog</fullName>
    </recommendedName>
</protein>
<dbReference type="SMART" id="SM00448">
    <property type="entry name" value="REC"/>
    <property type="match status" value="1"/>
</dbReference>
<evidence type="ECO:0000256" key="5">
    <source>
        <dbReference type="ARBA" id="ARBA00023125"/>
    </source>
</evidence>
<keyword evidence="5 9" id="KW-0238">DNA-binding</keyword>
<keyword evidence="4" id="KW-0805">Transcription regulation</keyword>
<dbReference type="PROSITE" id="PS51755">
    <property type="entry name" value="OMPR_PHOB"/>
    <property type="match status" value="1"/>
</dbReference>